<reference evidence="1 2" key="1">
    <citation type="journal article" date="2020" name="Mol. Plant">
        <title>The Chromosome-Based Rubber Tree Genome Provides New Insights into Spurge Genome Evolution and Rubber Biosynthesis.</title>
        <authorList>
            <person name="Liu J."/>
            <person name="Shi C."/>
            <person name="Shi C.C."/>
            <person name="Li W."/>
            <person name="Zhang Q.J."/>
            <person name="Zhang Y."/>
            <person name="Li K."/>
            <person name="Lu H.F."/>
            <person name="Shi C."/>
            <person name="Zhu S.T."/>
            <person name="Xiao Z.Y."/>
            <person name="Nan H."/>
            <person name="Yue Y."/>
            <person name="Zhu X.G."/>
            <person name="Wu Y."/>
            <person name="Hong X.N."/>
            <person name="Fan G.Y."/>
            <person name="Tong Y."/>
            <person name="Zhang D."/>
            <person name="Mao C.L."/>
            <person name="Liu Y.L."/>
            <person name="Hao S.J."/>
            <person name="Liu W.Q."/>
            <person name="Lv M.Q."/>
            <person name="Zhang H.B."/>
            <person name="Liu Y."/>
            <person name="Hu-Tang G.R."/>
            <person name="Wang J.P."/>
            <person name="Wang J.H."/>
            <person name="Sun Y.H."/>
            <person name="Ni S.B."/>
            <person name="Chen W.B."/>
            <person name="Zhang X.C."/>
            <person name="Jiao Y.N."/>
            <person name="Eichler E.E."/>
            <person name="Li G.H."/>
            <person name="Liu X."/>
            <person name="Gao L.Z."/>
        </authorList>
    </citation>
    <scope>NUCLEOTIDE SEQUENCE [LARGE SCALE GENOMIC DNA]</scope>
    <source>
        <strain evidence="2">cv. GT1</strain>
        <tissue evidence="1">Leaf</tissue>
    </source>
</reference>
<gene>
    <name evidence="1" type="ORF">GH714_040708</name>
</gene>
<organism evidence="1 2">
    <name type="scientific">Hevea brasiliensis</name>
    <name type="common">Para rubber tree</name>
    <name type="synonym">Siphonia brasiliensis</name>
    <dbReference type="NCBI Taxonomy" id="3981"/>
    <lineage>
        <taxon>Eukaryota</taxon>
        <taxon>Viridiplantae</taxon>
        <taxon>Streptophyta</taxon>
        <taxon>Embryophyta</taxon>
        <taxon>Tracheophyta</taxon>
        <taxon>Spermatophyta</taxon>
        <taxon>Magnoliopsida</taxon>
        <taxon>eudicotyledons</taxon>
        <taxon>Gunneridae</taxon>
        <taxon>Pentapetalae</taxon>
        <taxon>rosids</taxon>
        <taxon>fabids</taxon>
        <taxon>Malpighiales</taxon>
        <taxon>Euphorbiaceae</taxon>
        <taxon>Crotonoideae</taxon>
        <taxon>Micrandreae</taxon>
        <taxon>Hevea</taxon>
    </lineage>
</organism>
<comment type="caution">
    <text evidence="1">The sequence shown here is derived from an EMBL/GenBank/DDBJ whole genome shotgun (WGS) entry which is preliminary data.</text>
</comment>
<evidence type="ECO:0000313" key="2">
    <source>
        <dbReference type="Proteomes" id="UP000467840"/>
    </source>
</evidence>
<sequence>MLPLLPVVKTLFSHIWDVLSNVPSFQLEYGIILRHLLAIRDYRFHLRNRIYCCLMRLYIEKVETGVEGKNDNQVSLKEESVLEIHDAVRQLVFRYWLTTHDRGLKDAIIFYARLQLNLARGAADGNSLVEQFLEVVCKELDQGSLSSVAVPWTDATKDDKLGTLSGSQSGLVQLAALVFYQVAFTLAENAAFCCLIHNYYSRMNKDLFIYWFEGISTNFERIWSDANTGHAYDGLLWTLRSLQELSTVLLLSDSQVEILLRSSSMLNELDSGWQLIWSCLMRGLPLFSNLTAIDPMNAFVVPQDVWDLKLFKQMPSKSVLYFIVCYFSHKGSQGDLRDSLHLRKNLLTAVLGYLNWKESSILNEHIVLLLPAAVFALCAGCAPFTHCYKVIRSSHSSTYDLEAADDWVKTDENQHERLCELFECSVEILAKIDLGSQVEIFPFQCNQSVRLPSQLRDTLLHEIEAHILGALVNKQANMTPLSDVNFICALLSNFIHGSLVTRKREEMLTFVSKMGQYLLELLDNAVNVIKENGCDFQSLGHVGSGSECVAKNRLLASFRSLVSCPIFLKRGDENAMDAVLYGAVIQSMERLLKALAKLYEQFSEYIRDPHSELTLSDSSAASSQISSLIDSGRSRIVDMELDVNEHSKDVDILTFGGKISTDTSFSMVKWKLGMVSLISSFFSVLDFVTWDILFEILVKEGETKVCENVLYHLCQHPHWSSTAKIMDLVKSMLNMIEIRVIVKLDCASILVATCQLLRTLLSLGAVGKDADLSLTGKISDLSLTCLGDLVIKVAEFGLPDWMGRVKLIDCICTFVLLTPQIGQTMIQRLFLLLQDPDYRVRFSLARRIGVLFETWDGHEELFQDIWKLVSAKEVLAAGPQPLPTMETTIITLMHVALHSEKIELEAIFMMCVVAAIDPFHRELVIAVLDNLSRQLQYATSLNLCLLGTVLGGTHWNYSFFWVACGVSLVALVEIRQLFVPDAEPSYFMQYCCHWLLPALVLHEDKSNLNWVARIAGQPLTVLVKNHFAQIFSVCIALHCSKRPGSDKGALVLQSLILHLSEISENERDKLIKKHMVSIVSHILSLVSCASDPAGPFFSRETVARAVQTVVDGFLEMEDYPTSVAVLDNINIFRPDRVFMFIVEMHYKIAGAVHHRHRRHKLAGIEVLIDILGHRAAVSSTSKYVTIRVLSD</sequence>
<dbReference type="GO" id="GO:0006974">
    <property type="term" value="P:DNA damage response"/>
    <property type="evidence" value="ECO:0007669"/>
    <property type="project" value="InterPro"/>
</dbReference>
<proteinExistence type="predicted"/>
<accession>A0A6A6MUR6</accession>
<evidence type="ECO:0000313" key="1">
    <source>
        <dbReference type="EMBL" id="KAF2315913.1"/>
    </source>
</evidence>
<dbReference type="InterPro" id="IPR016024">
    <property type="entry name" value="ARM-type_fold"/>
</dbReference>
<dbReference type="InterPro" id="IPR038980">
    <property type="entry name" value="ATM_plant"/>
</dbReference>
<dbReference type="InterPro" id="IPR057445">
    <property type="entry name" value="ATM_TPR"/>
</dbReference>
<name>A0A6A6MUR6_HEVBR</name>
<dbReference type="AlphaFoldDB" id="A0A6A6MUR6"/>
<protein>
    <submittedName>
        <fullName evidence="1">Uncharacterized protein</fullName>
    </submittedName>
</protein>
<dbReference type="GO" id="GO:0004674">
    <property type="term" value="F:protein serine/threonine kinase activity"/>
    <property type="evidence" value="ECO:0007669"/>
    <property type="project" value="InterPro"/>
</dbReference>
<keyword evidence="2" id="KW-1185">Reference proteome</keyword>
<dbReference type="PANTHER" id="PTHR37079:SF4">
    <property type="entry name" value="SERINE_THREONINE-PROTEIN KINASE ATM"/>
    <property type="match status" value="1"/>
</dbReference>
<dbReference type="SUPFAM" id="SSF48371">
    <property type="entry name" value="ARM repeat"/>
    <property type="match status" value="1"/>
</dbReference>
<dbReference type="EMBL" id="JAAGAX010000005">
    <property type="protein sequence ID" value="KAF2315913.1"/>
    <property type="molecule type" value="Genomic_DNA"/>
</dbReference>
<dbReference type="Pfam" id="PF25360">
    <property type="entry name" value="TPR_ATM"/>
    <property type="match status" value="1"/>
</dbReference>
<dbReference type="Proteomes" id="UP000467840">
    <property type="component" value="Chromosome 15"/>
</dbReference>
<dbReference type="PANTHER" id="PTHR37079">
    <property type="entry name" value="SERINE/THREONINE-PROTEIN KINASE ATM"/>
    <property type="match status" value="1"/>
</dbReference>